<organism evidence="8 9">
    <name type="scientific">Geococcyx californianus</name>
    <name type="common">Greater roadrunner</name>
    <name type="synonym">Saurothera californiana</name>
    <dbReference type="NCBI Taxonomy" id="8947"/>
    <lineage>
        <taxon>Eukaryota</taxon>
        <taxon>Metazoa</taxon>
        <taxon>Chordata</taxon>
        <taxon>Craniata</taxon>
        <taxon>Vertebrata</taxon>
        <taxon>Euteleostomi</taxon>
        <taxon>Archelosauria</taxon>
        <taxon>Archosauria</taxon>
        <taxon>Dinosauria</taxon>
        <taxon>Saurischia</taxon>
        <taxon>Theropoda</taxon>
        <taxon>Coelurosauria</taxon>
        <taxon>Aves</taxon>
        <taxon>Neognathae</taxon>
        <taxon>Neoaves</taxon>
        <taxon>Otidimorphae</taxon>
        <taxon>Cuculiformes</taxon>
        <taxon>Neomorphidae</taxon>
        <taxon>Geococcyx</taxon>
    </lineage>
</organism>
<reference evidence="8 9" key="1">
    <citation type="submission" date="2019-09" db="EMBL/GenBank/DDBJ databases">
        <title>Bird 10,000 Genomes (B10K) Project - Family phase.</title>
        <authorList>
            <person name="Zhang G."/>
        </authorList>
    </citation>
    <scope>NUCLEOTIDE SEQUENCE [LARGE SCALE GENOMIC DNA]</scope>
    <source>
        <strain evidence="8">B10K-CU-031-07</strain>
        <tissue evidence="8">Muscle</tissue>
    </source>
</reference>
<comment type="caution">
    <text evidence="8">The sequence shown here is derived from an EMBL/GenBank/DDBJ whole genome shotgun (WGS) entry which is preliminary data.</text>
</comment>
<evidence type="ECO:0000256" key="5">
    <source>
        <dbReference type="ARBA" id="ARBA00041297"/>
    </source>
</evidence>
<evidence type="ECO:0000256" key="6">
    <source>
        <dbReference type="ARBA" id="ARBA00048666"/>
    </source>
</evidence>
<evidence type="ECO:0000313" key="8">
    <source>
        <dbReference type="EMBL" id="NWH57360.1"/>
    </source>
</evidence>
<dbReference type="Gene3D" id="3.40.50.12780">
    <property type="entry name" value="N-terminal domain of ligase-like"/>
    <property type="match status" value="1"/>
</dbReference>
<dbReference type="PROSITE" id="PS00455">
    <property type="entry name" value="AMP_BINDING"/>
    <property type="match status" value="1"/>
</dbReference>
<dbReference type="SUPFAM" id="SSF56801">
    <property type="entry name" value="Acetyl-CoA synthetase-like"/>
    <property type="match status" value="1"/>
</dbReference>
<feature type="non-terminal residue" evidence="8">
    <location>
        <position position="252"/>
    </location>
</feature>
<keyword evidence="2" id="KW-0436">Ligase</keyword>
<evidence type="ECO:0000256" key="2">
    <source>
        <dbReference type="ARBA" id="ARBA00022598"/>
    </source>
</evidence>
<keyword evidence="3" id="KW-0443">Lipid metabolism</keyword>
<proteinExistence type="inferred from homology"/>
<accession>A0A7K4IWP3</accession>
<dbReference type="InterPro" id="IPR042099">
    <property type="entry name" value="ANL_N_sf"/>
</dbReference>
<dbReference type="InterPro" id="IPR000873">
    <property type="entry name" value="AMP-dep_synth/lig_dom"/>
</dbReference>
<evidence type="ECO:0000256" key="4">
    <source>
        <dbReference type="ARBA" id="ARBA00036527"/>
    </source>
</evidence>
<protein>
    <recommendedName>
        <fullName evidence="5">Long-chain-fatty-acid--CoA ligase</fullName>
    </recommendedName>
</protein>
<dbReference type="GO" id="GO:0004467">
    <property type="term" value="F:long-chain fatty acid-CoA ligase activity"/>
    <property type="evidence" value="ECO:0007669"/>
    <property type="project" value="TreeGrafter"/>
</dbReference>
<dbReference type="OrthoDB" id="288590at2759"/>
<dbReference type="EMBL" id="VWPV01004521">
    <property type="protein sequence ID" value="NWH57360.1"/>
    <property type="molecule type" value="Genomic_DNA"/>
</dbReference>
<comment type="similarity">
    <text evidence="1">Belongs to the ATP-dependent AMP-binding enzyme family.</text>
</comment>
<dbReference type="AlphaFoldDB" id="A0A7K4IWP3"/>
<evidence type="ECO:0000256" key="3">
    <source>
        <dbReference type="ARBA" id="ARBA00023098"/>
    </source>
</evidence>
<dbReference type="Pfam" id="PF00501">
    <property type="entry name" value="AMP-binding"/>
    <property type="match status" value="1"/>
</dbReference>
<feature type="domain" description="AMP-dependent synthetase/ligase" evidence="7">
    <location>
        <begin position="48"/>
        <end position="246"/>
    </location>
</feature>
<dbReference type="GO" id="GO:0005789">
    <property type="term" value="C:endoplasmic reticulum membrane"/>
    <property type="evidence" value="ECO:0007669"/>
    <property type="project" value="TreeGrafter"/>
</dbReference>
<keyword evidence="9" id="KW-1185">Reference proteome</keyword>
<gene>
    <name evidence="8" type="primary">Slc27a3_0</name>
    <name evidence="8" type="ORF">GEOCAL_R01768</name>
</gene>
<dbReference type="PANTHER" id="PTHR43107:SF12">
    <property type="entry name" value="LONG-CHAIN FATTY ACID TRANSPORT PROTEIN 3"/>
    <property type="match status" value="1"/>
</dbReference>
<dbReference type="PANTHER" id="PTHR43107">
    <property type="entry name" value="LONG-CHAIN FATTY ACID TRANSPORT PROTEIN"/>
    <property type="match status" value="1"/>
</dbReference>
<dbReference type="Proteomes" id="UP000531151">
    <property type="component" value="Unassembled WGS sequence"/>
</dbReference>
<dbReference type="GO" id="GO:0005886">
    <property type="term" value="C:plasma membrane"/>
    <property type="evidence" value="ECO:0007669"/>
    <property type="project" value="TreeGrafter"/>
</dbReference>
<evidence type="ECO:0000256" key="1">
    <source>
        <dbReference type="ARBA" id="ARBA00006432"/>
    </source>
</evidence>
<name>A0A7K4IWP3_GEOCA</name>
<evidence type="ECO:0000259" key="7">
    <source>
        <dbReference type="Pfam" id="PF00501"/>
    </source>
</evidence>
<sequence>DLFAAVEPILPSLQEDGIVVWVLGSGPYPDGVVALQGLLDAASEELEPEDVWQPEDMNDTCLYIFTSGTTGLPKAARVSHLKSIMCLSFYELVGVSSRDVVYLALPLYHMAGSLLGIWCFGEGAEPHLHFPPGATCVLKEKFSASQFWDDCRAEGVTVFQYIGELCRYLVNQPPVRAGPGWVRGCLRVPPPPKSDAGSLQRPGEREHGLRLAVGSGLRPDVWRSFLQRFGAIRIVETYGLTEGNVTLFNYTG</sequence>
<comment type="catalytic activity">
    <reaction evidence="6">
        <text>tetracosanoate + ATP + CoA = tetracosanoyl-CoA + AMP + diphosphate</text>
        <dbReference type="Rhea" id="RHEA:33639"/>
        <dbReference type="ChEBI" id="CHEBI:30616"/>
        <dbReference type="ChEBI" id="CHEBI:31014"/>
        <dbReference type="ChEBI" id="CHEBI:33019"/>
        <dbReference type="ChEBI" id="CHEBI:57287"/>
        <dbReference type="ChEBI" id="CHEBI:65052"/>
        <dbReference type="ChEBI" id="CHEBI:456215"/>
    </reaction>
    <physiologicalReaction direction="left-to-right" evidence="6">
        <dbReference type="Rhea" id="RHEA:33640"/>
    </physiologicalReaction>
</comment>
<evidence type="ECO:0000313" key="9">
    <source>
        <dbReference type="Proteomes" id="UP000531151"/>
    </source>
</evidence>
<comment type="catalytic activity">
    <reaction evidence="4">
        <text>a very long-chain fatty acid + ATP + CoA = a very long-chain fatty acyl-CoA + AMP + diphosphate</text>
        <dbReference type="Rhea" id="RHEA:54536"/>
        <dbReference type="ChEBI" id="CHEBI:30616"/>
        <dbReference type="ChEBI" id="CHEBI:33019"/>
        <dbReference type="ChEBI" id="CHEBI:57287"/>
        <dbReference type="ChEBI" id="CHEBI:58950"/>
        <dbReference type="ChEBI" id="CHEBI:138261"/>
        <dbReference type="ChEBI" id="CHEBI:456215"/>
    </reaction>
    <physiologicalReaction direction="left-to-right" evidence="4">
        <dbReference type="Rhea" id="RHEA:54537"/>
    </physiologicalReaction>
</comment>
<dbReference type="InterPro" id="IPR020845">
    <property type="entry name" value="AMP-binding_CS"/>
</dbReference>
<feature type="non-terminal residue" evidence="8">
    <location>
        <position position="1"/>
    </location>
</feature>